<dbReference type="Gene3D" id="3.30.420.10">
    <property type="entry name" value="Ribonuclease H-like superfamily/Ribonuclease H"/>
    <property type="match status" value="1"/>
</dbReference>
<keyword evidence="2" id="KW-1185">Reference proteome</keyword>
<proteinExistence type="predicted"/>
<sequence length="141" mass="16583">MNFIKGLRNSKRKDTVLVVVDQLTKYDHFVALSHPFLALIKAQAYLTHIYNLYATPESVVSDRDKFKRRGKNLHMSTAYHLKTDGQIEFLWLPLIEWWYNTIYHLAIQSIPYEALYRQESPHHLPYLVGSSLVDIVDRSLH</sequence>
<dbReference type="GO" id="GO:0003676">
    <property type="term" value="F:nucleic acid binding"/>
    <property type="evidence" value="ECO:0007669"/>
    <property type="project" value="InterPro"/>
</dbReference>
<comment type="caution">
    <text evidence="1">The sequence shown here is derived from an EMBL/GenBank/DDBJ whole genome shotgun (WGS) entry which is preliminary data.</text>
</comment>
<reference evidence="2" key="1">
    <citation type="journal article" date="2019" name="Plant Biotechnol. J.">
        <title>Genome sequencing of the Australian wild diploid species Gossypium australe highlights disease resistance and delayed gland morphogenesis.</title>
        <authorList>
            <person name="Cai Y."/>
            <person name="Cai X."/>
            <person name="Wang Q."/>
            <person name="Wang P."/>
            <person name="Zhang Y."/>
            <person name="Cai C."/>
            <person name="Xu Y."/>
            <person name="Wang K."/>
            <person name="Zhou Z."/>
            <person name="Wang C."/>
            <person name="Geng S."/>
            <person name="Li B."/>
            <person name="Dong Q."/>
            <person name="Hou Y."/>
            <person name="Wang H."/>
            <person name="Ai P."/>
            <person name="Liu Z."/>
            <person name="Yi F."/>
            <person name="Sun M."/>
            <person name="An G."/>
            <person name="Cheng J."/>
            <person name="Zhang Y."/>
            <person name="Shi Q."/>
            <person name="Xie Y."/>
            <person name="Shi X."/>
            <person name="Chang Y."/>
            <person name="Huang F."/>
            <person name="Chen Y."/>
            <person name="Hong S."/>
            <person name="Mi L."/>
            <person name="Sun Q."/>
            <person name="Zhang L."/>
            <person name="Zhou B."/>
            <person name="Peng R."/>
            <person name="Zhang X."/>
            <person name="Liu F."/>
        </authorList>
    </citation>
    <scope>NUCLEOTIDE SEQUENCE [LARGE SCALE GENOMIC DNA]</scope>
    <source>
        <strain evidence="2">cv. PA1801</strain>
    </source>
</reference>
<dbReference type="PANTHER" id="PTHR45835">
    <property type="entry name" value="YALI0A06105P"/>
    <property type="match status" value="1"/>
</dbReference>
<evidence type="ECO:0000313" key="1">
    <source>
        <dbReference type="EMBL" id="KAA3484986.1"/>
    </source>
</evidence>
<dbReference type="GO" id="GO:0003964">
    <property type="term" value="F:RNA-directed DNA polymerase activity"/>
    <property type="evidence" value="ECO:0007669"/>
    <property type="project" value="UniProtKB-KW"/>
</dbReference>
<name>A0A5B6WUG5_9ROSI</name>
<dbReference type="InterPro" id="IPR012337">
    <property type="entry name" value="RNaseH-like_sf"/>
</dbReference>
<keyword evidence="1" id="KW-0808">Transferase</keyword>
<protein>
    <submittedName>
        <fullName evidence="1">Reverse transcriptase</fullName>
    </submittedName>
</protein>
<dbReference type="Proteomes" id="UP000325315">
    <property type="component" value="Unassembled WGS sequence"/>
</dbReference>
<keyword evidence="1" id="KW-0695">RNA-directed DNA polymerase</keyword>
<dbReference type="OrthoDB" id="5554229at2759"/>
<gene>
    <name evidence="1" type="ORF">EPI10_007034</name>
</gene>
<dbReference type="PANTHER" id="PTHR45835:SF104">
    <property type="entry name" value="PROTEIN NYNRIN-LIKE"/>
    <property type="match status" value="1"/>
</dbReference>
<dbReference type="InterPro" id="IPR036397">
    <property type="entry name" value="RNaseH_sf"/>
</dbReference>
<organism evidence="1 2">
    <name type="scientific">Gossypium australe</name>
    <dbReference type="NCBI Taxonomy" id="47621"/>
    <lineage>
        <taxon>Eukaryota</taxon>
        <taxon>Viridiplantae</taxon>
        <taxon>Streptophyta</taxon>
        <taxon>Embryophyta</taxon>
        <taxon>Tracheophyta</taxon>
        <taxon>Spermatophyta</taxon>
        <taxon>Magnoliopsida</taxon>
        <taxon>eudicotyledons</taxon>
        <taxon>Gunneridae</taxon>
        <taxon>Pentapetalae</taxon>
        <taxon>rosids</taxon>
        <taxon>malvids</taxon>
        <taxon>Malvales</taxon>
        <taxon>Malvaceae</taxon>
        <taxon>Malvoideae</taxon>
        <taxon>Gossypium</taxon>
    </lineage>
</organism>
<dbReference type="EMBL" id="SMMG02000002">
    <property type="protein sequence ID" value="KAA3484986.1"/>
    <property type="molecule type" value="Genomic_DNA"/>
</dbReference>
<dbReference type="SUPFAM" id="SSF53098">
    <property type="entry name" value="Ribonuclease H-like"/>
    <property type="match status" value="1"/>
</dbReference>
<evidence type="ECO:0000313" key="2">
    <source>
        <dbReference type="Proteomes" id="UP000325315"/>
    </source>
</evidence>
<accession>A0A5B6WUG5</accession>
<dbReference type="AlphaFoldDB" id="A0A5B6WUG5"/>
<keyword evidence="1" id="KW-0548">Nucleotidyltransferase</keyword>